<proteinExistence type="predicted"/>
<dbReference type="AlphaFoldDB" id="A0A8H7S9E1"/>
<evidence type="ECO:0000259" key="2">
    <source>
        <dbReference type="PROSITE" id="PS50181"/>
    </source>
</evidence>
<dbReference type="InterPro" id="IPR032675">
    <property type="entry name" value="LRR_dom_sf"/>
</dbReference>
<organism evidence="3 4">
    <name type="scientific">Circinella minor</name>
    <dbReference type="NCBI Taxonomy" id="1195481"/>
    <lineage>
        <taxon>Eukaryota</taxon>
        <taxon>Fungi</taxon>
        <taxon>Fungi incertae sedis</taxon>
        <taxon>Mucoromycota</taxon>
        <taxon>Mucoromycotina</taxon>
        <taxon>Mucoromycetes</taxon>
        <taxon>Mucorales</taxon>
        <taxon>Lichtheimiaceae</taxon>
        <taxon>Circinella</taxon>
    </lineage>
</organism>
<evidence type="ECO:0000256" key="1">
    <source>
        <dbReference type="SAM" id="MobiDB-lite"/>
    </source>
</evidence>
<feature type="domain" description="F-box" evidence="2">
    <location>
        <begin position="1"/>
        <end position="46"/>
    </location>
</feature>
<gene>
    <name evidence="3" type="ORF">INT45_009355</name>
</gene>
<dbReference type="Pfam" id="PF12937">
    <property type="entry name" value="F-box-like"/>
    <property type="match status" value="1"/>
</dbReference>
<keyword evidence="4" id="KW-1185">Reference proteome</keyword>
<dbReference type="SUPFAM" id="SSF52047">
    <property type="entry name" value="RNI-like"/>
    <property type="match status" value="2"/>
</dbReference>
<dbReference type="GO" id="GO:0019005">
    <property type="term" value="C:SCF ubiquitin ligase complex"/>
    <property type="evidence" value="ECO:0007669"/>
    <property type="project" value="TreeGrafter"/>
</dbReference>
<dbReference type="PANTHER" id="PTHR13318:SF247">
    <property type="entry name" value="GH16156P"/>
    <property type="match status" value="1"/>
</dbReference>
<dbReference type="OrthoDB" id="3219396at2759"/>
<dbReference type="PANTHER" id="PTHR13318">
    <property type="entry name" value="PARTNER OF PAIRED, ISOFORM B-RELATED"/>
    <property type="match status" value="1"/>
</dbReference>
<protein>
    <recommendedName>
        <fullName evidence="2">F-box domain-containing protein</fullName>
    </recommendedName>
</protein>
<feature type="region of interest" description="Disordered" evidence="1">
    <location>
        <begin position="329"/>
        <end position="412"/>
    </location>
</feature>
<dbReference type="Proteomes" id="UP000646827">
    <property type="component" value="Unassembled WGS sequence"/>
</dbReference>
<dbReference type="InterPro" id="IPR001810">
    <property type="entry name" value="F-box_dom"/>
</dbReference>
<feature type="compositionally biased region" description="Polar residues" evidence="1">
    <location>
        <begin position="358"/>
        <end position="380"/>
    </location>
</feature>
<sequence>METLPSELVLNILHFVTHVTDKCQLSITCRRMHNLLYNNPWCWSPLDLSHHGDRITNGILVTILRNCGISIQLPGELKAMTTTTTTNNNNSNNNNLQLKTIQQVNLSGCWCITPEALCMVACSLPQIRQLELNRYGNTTNDTLWPFEQRDHLYQMRPSHNLSSLAMDMSKVPSMSLTLSESTLQFIVGRCSQIESLSLRYQHFEIDSCRAIAGQLHHLTHLDISSCTITQPVLQMLLKNCGKRLLSLKMLNIELTNLTLLCMQQYAKNLKQLHLSCQEPQVLVGIIRTLEQFHTLEDFRLTQLRTGGNVDGIVEKLNPASLRRLDLSPKLDFHPRYPKSSPTTIATGGGGARLVSPCVSPSGTLQRRRSTSPINNGNMMHSFNKKNNGNSSNDNSSINNGNNTKSSSQQQQKLRLKQLQRQQLPRTEHQLYLTDRSLTTLCNFKGLVELRLCYPVVSKSALTQLFTCVPNLEILELRMEMRKAAACSSSSPILSSTTSVAGGIGGTTGGHHYLSLGDERLLMQQKKKKKQAEEEEEKIWQDQDEDTVDVLRGLLPSHVPRLRELSLYHSWISTTTARTIGSLSNLRELTVYNCGKIIDREPELIRRWLISLHLLQVLRLGRVGHIRCDLLDDIATPTDPSQSKHISRPDDEFIFTHHPLLLSSSSSSSSFLSGQWRWRCINN</sequence>
<dbReference type="PROSITE" id="PS50181">
    <property type="entry name" value="FBOX"/>
    <property type="match status" value="1"/>
</dbReference>
<feature type="compositionally biased region" description="Low complexity" evidence="1">
    <location>
        <begin position="384"/>
        <end position="412"/>
    </location>
</feature>
<dbReference type="EMBL" id="JAEPRB010000052">
    <property type="protein sequence ID" value="KAG2223903.1"/>
    <property type="molecule type" value="Genomic_DNA"/>
</dbReference>
<reference evidence="3 4" key="1">
    <citation type="submission" date="2020-12" db="EMBL/GenBank/DDBJ databases">
        <title>Metabolic potential, ecology and presence of endohyphal bacteria is reflected in genomic diversity of Mucoromycotina.</title>
        <authorList>
            <person name="Muszewska A."/>
            <person name="Okrasinska A."/>
            <person name="Steczkiewicz K."/>
            <person name="Drgas O."/>
            <person name="Orlowska M."/>
            <person name="Perlinska-Lenart U."/>
            <person name="Aleksandrzak-Piekarczyk T."/>
            <person name="Szatraj K."/>
            <person name="Zielenkiewicz U."/>
            <person name="Pilsyk S."/>
            <person name="Malc E."/>
            <person name="Mieczkowski P."/>
            <person name="Kruszewska J.S."/>
            <person name="Biernat P."/>
            <person name="Pawlowska J."/>
        </authorList>
    </citation>
    <scope>NUCLEOTIDE SEQUENCE [LARGE SCALE GENOMIC DNA]</scope>
    <source>
        <strain evidence="3 4">CBS 142.35</strain>
    </source>
</reference>
<name>A0A8H7S9E1_9FUNG</name>
<dbReference type="SUPFAM" id="SSF81383">
    <property type="entry name" value="F-box domain"/>
    <property type="match status" value="1"/>
</dbReference>
<dbReference type="Gene3D" id="3.80.10.10">
    <property type="entry name" value="Ribonuclease Inhibitor"/>
    <property type="match status" value="3"/>
</dbReference>
<comment type="caution">
    <text evidence="3">The sequence shown here is derived from an EMBL/GenBank/DDBJ whole genome shotgun (WGS) entry which is preliminary data.</text>
</comment>
<evidence type="ECO:0000313" key="4">
    <source>
        <dbReference type="Proteomes" id="UP000646827"/>
    </source>
</evidence>
<dbReference type="GO" id="GO:0031146">
    <property type="term" value="P:SCF-dependent proteasomal ubiquitin-dependent protein catabolic process"/>
    <property type="evidence" value="ECO:0007669"/>
    <property type="project" value="TreeGrafter"/>
</dbReference>
<evidence type="ECO:0000313" key="3">
    <source>
        <dbReference type="EMBL" id="KAG2223903.1"/>
    </source>
</evidence>
<accession>A0A8H7S9E1</accession>
<dbReference type="InterPro" id="IPR036047">
    <property type="entry name" value="F-box-like_dom_sf"/>
</dbReference>